<keyword evidence="5 6" id="KW-0413">Isomerase</keyword>
<feature type="binding site" evidence="6">
    <location>
        <position position="325"/>
    </location>
    <ligand>
        <name>Mn(2+)</name>
        <dbReference type="ChEBI" id="CHEBI:29035"/>
        <label>1</label>
    </ligand>
</feature>
<dbReference type="GO" id="GO:0006015">
    <property type="term" value="P:5-phosphoribose 1-diphosphate biosynthetic process"/>
    <property type="evidence" value="ECO:0007669"/>
    <property type="project" value="UniProtKB-UniPathway"/>
</dbReference>
<feature type="binding site" evidence="6">
    <location>
        <position position="284"/>
    </location>
    <ligand>
        <name>Mn(2+)</name>
        <dbReference type="ChEBI" id="CHEBI:29035"/>
        <label>2</label>
    </ligand>
</feature>
<dbReference type="STRING" id="1122934.SAMN02745691_01074"/>
<dbReference type="GO" id="GO:0000287">
    <property type="term" value="F:magnesium ion binding"/>
    <property type="evidence" value="ECO:0007669"/>
    <property type="project" value="UniProtKB-UniRule"/>
</dbReference>
<dbReference type="GO" id="GO:0043094">
    <property type="term" value="P:metabolic compound salvage"/>
    <property type="evidence" value="ECO:0007669"/>
    <property type="project" value="UniProtKB-UniRule"/>
</dbReference>
<dbReference type="Proteomes" id="UP000184342">
    <property type="component" value="Unassembled WGS sequence"/>
</dbReference>
<dbReference type="InterPro" id="IPR006124">
    <property type="entry name" value="Metalloenzyme"/>
</dbReference>
<comment type="pathway">
    <text evidence="6">Carbohydrate degradation; 2-deoxy-D-ribose 1-phosphate degradation; D-glyceraldehyde 3-phosphate and acetaldehyde from 2-deoxy-alpha-D-ribose 1-phosphate: step 1/2.</text>
</comment>
<evidence type="ECO:0000256" key="1">
    <source>
        <dbReference type="ARBA" id="ARBA00010373"/>
    </source>
</evidence>
<keyword evidence="10" id="KW-1185">Reference proteome</keyword>
<dbReference type="PIRSF" id="PIRSF001491">
    <property type="entry name" value="Ppentomutase"/>
    <property type="match status" value="1"/>
</dbReference>
<comment type="cofactor">
    <cofactor evidence="6">
        <name>Mn(2+)</name>
        <dbReference type="ChEBI" id="CHEBI:29035"/>
    </cofactor>
    <text evidence="6">Binds 2 manganese ions.</text>
</comment>
<evidence type="ECO:0000256" key="7">
    <source>
        <dbReference type="NCBIfam" id="TIGR01696"/>
    </source>
</evidence>
<dbReference type="FunFam" id="3.30.70.1250:FF:000001">
    <property type="entry name" value="Phosphopentomutase"/>
    <property type="match status" value="1"/>
</dbReference>
<comment type="similarity">
    <text evidence="1 6">Belongs to the phosphopentomutase family.</text>
</comment>
<dbReference type="HAMAP" id="MF_00740">
    <property type="entry name" value="Phosphopentomut"/>
    <property type="match status" value="1"/>
</dbReference>
<proteinExistence type="inferred from homology"/>
<feature type="binding site" evidence="6">
    <location>
        <position position="289"/>
    </location>
    <ligand>
        <name>Mn(2+)</name>
        <dbReference type="ChEBI" id="CHEBI:29035"/>
        <label>2</label>
    </ligand>
</feature>
<comment type="catalytic activity">
    <reaction evidence="6">
        <text>alpha-D-ribose 1-phosphate = D-ribose 5-phosphate</text>
        <dbReference type="Rhea" id="RHEA:18793"/>
        <dbReference type="ChEBI" id="CHEBI:57720"/>
        <dbReference type="ChEBI" id="CHEBI:78346"/>
        <dbReference type="EC" id="5.4.2.7"/>
    </reaction>
</comment>
<dbReference type="PANTHER" id="PTHR21110">
    <property type="entry name" value="PHOSPHOPENTOMUTASE"/>
    <property type="match status" value="1"/>
</dbReference>
<dbReference type="SUPFAM" id="SSF143856">
    <property type="entry name" value="DeoB insert domain-like"/>
    <property type="match status" value="1"/>
</dbReference>
<reference evidence="9 10" key="1">
    <citation type="submission" date="2016-11" db="EMBL/GenBank/DDBJ databases">
        <authorList>
            <person name="Jaros S."/>
            <person name="Januszkiewicz K."/>
            <person name="Wedrychowicz H."/>
        </authorList>
    </citation>
    <scope>NUCLEOTIDE SEQUENCE [LARGE SCALE GENOMIC DNA]</scope>
    <source>
        <strain evidence="9 10">DSM 15970</strain>
    </source>
</reference>
<dbReference type="UniPathway" id="UPA00087">
    <property type="reaction ID" value="UER00173"/>
</dbReference>
<evidence type="ECO:0000313" key="10">
    <source>
        <dbReference type="Proteomes" id="UP000184342"/>
    </source>
</evidence>
<dbReference type="CDD" id="cd16009">
    <property type="entry name" value="PPM"/>
    <property type="match status" value="1"/>
</dbReference>
<dbReference type="InterPro" id="IPR010045">
    <property type="entry name" value="DeoB"/>
</dbReference>
<evidence type="ECO:0000256" key="4">
    <source>
        <dbReference type="ARBA" id="ARBA00023211"/>
    </source>
</evidence>
<feature type="domain" description="Metalloenzyme" evidence="8">
    <location>
        <begin position="4"/>
        <end position="377"/>
    </location>
</feature>
<dbReference type="AlphaFoldDB" id="A0A1M6F871"/>
<dbReference type="InterPro" id="IPR024052">
    <property type="entry name" value="Phosphopentomutase_DeoB_cap_sf"/>
</dbReference>
<sequence>MTSRIIMIILDSVGAGYLPDAEKYGDVGANTLSHVAKARNGLNIPNLIKLGIGNIEGVDVLQQAVSPAGCFGKMAELSAGKDTTTGHWELMGIHTKTQFPVYPNGFPEEIIERFIKECNLPGILGNYPASGTEIIELLGKEHMETRKPIIYTSADSVFQIACHEEIYPIEEIYEMCRKAREILTGEYNVGRVIARPFIGSEGHFERTYRRRDYSIAPDKDNLMVRISESGREVAGVGKIEDIFAGVGLTKAVHTKDNMDGIDKTLDMMDTVESGFIFTNLVEFDSKWGHRNDYEGYGRGLEDFDARLTEILDRMKSTDILMITADHGCDPTTAGTDHTREYVPLLLYGHGLKKGVDLGIRATFADAGQTIADIFGLSSLRIGKSFKNEIFE</sequence>
<dbReference type="EC" id="5.4.2.7" evidence="6 7"/>
<evidence type="ECO:0000256" key="5">
    <source>
        <dbReference type="ARBA" id="ARBA00023235"/>
    </source>
</evidence>
<comment type="subcellular location">
    <subcellularLocation>
        <location evidence="6">Cytoplasm</location>
    </subcellularLocation>
</comment>
<name>A0A1M6F871_9FIRM</name>
<feature type="binding site" evidence="6">
    <location>
        <position position="11"/>
    </location>
    <ligand>
        <name>Mn(2+)</name>
        <dbReference type="ChEBI" id="CHEBI:29035"/>
        <label>1</label>
    </ligand>
</feature>
<dbReference type="NCBIfam" id="NF003766">
    <property type="entry name" value="PRK05362.1"/>
    <property type="match status" value="1"/>
</dbReference>
<dbReference type="GO" id="GO:0009117">
    <property type="term" value="P:nucleotide metabolic process"/>
    <property type="evidence" value="ECO:0007669"/>
    <property type="project" value="UniProtKB-UniRule"/>
</dbReference>
<accession>A0A1M6F871</accession>
<keyword evidence="4 6" id="KW-0464">Manganese</keyword>
<dbReference type="Gene3D" id="3.30.70.1250">
    <property type="entry name" value="Phosphopentomutase"/>
    <property type="match status" value="1"/>
</dbReference>
<evidence type="ECO:0000256" key="2">
    <source>
        <dbReference type="ARBA" id="ARBA00022490"/>
    </source>
</evidence>
<feature type="binding site" evidence="6">
    <location>
        <position position="337"/>
    </location>
    <ligand>
        <name>Mn(2+)</name>
        <dbReference type="ChEBI" id="CHEBI:29035"/>
        <label>2</label>
    </ligand>
</feature>
<dbReference type="SUPFAM" id="SSF53649">
    <property type="entry name" value="Alkaline phosphatase-like"/>
    <property type="match status" value="1"/>
</dbReference>
<dbReference type="GO" id="GO:0006018">
    <property type="term" value="P:2-deoxyribose 1-phosphate catabolic process"/>
    <property type="evidence" value="ECO:0007669"/>
    <property type="project" value="UniProtKB-UniRule"/>
</dbReference>
<keyword evidence="3 6" id="KW-0479">Metal-binding</keyword>
<dbReference type="InterPro" id="IPR017850">
    <property type="entry name" value="Alkaline_phosphatase_core_sf"/>
</dbReference>
<dbReference type="PANTHER" id="PTHR21110:SF0">
    <property type="entry name" value="PHOSPHOPENTOMUTASE"/>
    <property type="match status" value="1"/>
</dbReference>
<dbReference type="GO" id="GO:0030145">
    <property type="term" value="F:manganese ion binding"/>
    <property type="evidence" value="ECO:0007669"/>
    <property type="project" value="UniProtKB-UniRule"/>
</dbReference>
<feature type="binding site" evidence="6">
    <location>
        <position position="326"/>
    </location>
    <ligand>
        <name>Mn(2+)</name>
        <dbReference type="ChEBI" id="CHEBI:29035"/>
        <label>1</label>
    </ligand>
</feature>
<protein>
    <recommendedName>
        <fullName evidence="6 7">Phosphopentomutase</fullName>
        <ecNumber evidence="6 7">5.4.2.7</ecNumber>
    </recommendedName>
    <alternativeName>
        <fullName evidence="6">Phosphodeoxyribomutase</fullName>
    </alternativeName>
</protein>
<dbReference type="Pfam" id="PF01676">
    <property type="entry name" value="Metalloenzyme"/>
    <property type="match status" value="1"/>
</dbReference>
<evidence type="ECO:0000313" key="9">
    <source>
        <dbReference type="EMBL" id="SHI93873.1"/>
    </source>
</evidence>
<organism evidence="9 10">
    <name type="scientific">Parasporobacterium paucivorans DSM 15970</name>
    <dbReference type="NCBI Taxonomy" id="1122934"/>
    <lineage>
        <taxon>Bacteria</taxon>
        <taxon>Bacillati</taxon>
        <taxon>Bacillota</taxon>
        <taxon>Clostridia</taxon>
        <taxon>Lachnospirales</taxon>
        <taxon>Lachnospiraceae</taxon>
        <taxon>Parasporobacterium</taxon>
    </lineage>
</organism>
<dbReference type="OrthoDB" id="9769930at2"/>
<dbReference type="GO" id="GO:0005829">
    <property type="term" value="C:cytosol"/>
    <property type="evidence" value="ECO:0007669"/>
    <property type="project" value="TreeGrafter"/>
</dbReference>
<comment type="function">
    <text evidence="6">Isomerase that catalyzes the conversion of deoxy-ribose 1-phosphate (dRib-1-P) and ribose 1-phosphate (Rib-1-P) to deoxy-ribose 5-phosphate (dRib-5-P) and ribose 5-phosphate (Rib-5-P), respectively.</text>
</comment>
<dbReference type="GO" id="GO:0008973">
    <property type="term" value="F:phosphopentomutase activity"/>
    <property type="evidence" value="ECO:0007669"/>
    <property type="project" value="UniProtKB-UniRule"/>
</dbReference>
<dbReference type="Gene3D" id="3.40.720.10">
    <property type="entry name" value="Alkaline Phosphatase, subunit A"/>
    <property type="match status" value="1"/>
</dbReference>
<dbReference type="RefSeq" id="WP_073993334.1">
    <property type="nucleotide sequence ID" value="NZ_FQYT01000009.1"/>
</dbReference>
<evidence type="ECO:0000256" key="6">
    <source>
        <dbReference type="HAMAP-Rule" id="MF_00740"/>
    </source>
</evidence>
<gene>
    <name evidence="6" type="primary">deoB</name>
    <name evidence="9" type="ORF">SAMN02745691_01074</name>
</gene>
<dbReference type="EMBL" id="FQYT01000009">
    <property type="protein sequence ID" value="SHI93873.1"/>
    <property type="molecule type" value="Genomic_DNA"/>
</dbReference>
<dbReference type="NCBIfam" id="TIGR01696">
    <property type="entry name" value="deoB"/>
    <property type="match status" value="1"/>
</dbReference>
<evidence type="ECO:0000256" key="3">
    <source>
        <dbReference type="ARBA" id="ARBA00022723"/>
    </source>
</evidence>
<keyword evidence="2 6" id="KW-0963">Cytoplasm</keyword>
<comment type="catalytic activity">
    <reaction evidence="6">
        <text>2-deoxy-alpha-D-ribose 1-phosphate = 2-deoxy-D-ribose 5-phosphate</text>
        <dbReference type="Rhea" id="RHEA:27658"/>
        <dbReference type="ChEBI" id="CHEBI:57259"/>
        <dbReference type="ChEBI" id="CHEBI:62877"/>
        <dbReference type="EC" id="5.4.2.7"/>
    </reaction>
</comment>
<evidence type="ECO:0000259" key="8">
    <source>
        <dbReference type="Pfam" id="PF01676"/>
    </source>
</evidence>